<gene>
    <name evidence="1" type="ORF">HGM15179_011003</name>
</gene>
<proteinExistence type="predicted"/>
<dbReference type="AlphaFoldDB" id="A0A8K1LJ77"/>
<accession>A0A8K1LJ77</accession>
<dbReference type="Proteomes" id="UP000796761">
    <property type="component" value="Unassembled WGS sequence"/>
</dbReference>
<name>A0A8K1LJ77_9PASS</name>
<reference evidence="1" key="1">
    <citation type="submission" date="2019-04" db="EMBL/GenBank/DDBJ databases">
        <title>Genome assembly of Zosterops borbonicus 15179.</title>
        <authorList>
            <person name="Leroy T."/>
            <person name="Anselmetti Y."/>
            <person name="Tilak M.-K."/>
            <person name="Nabholz B."/>
        </authorList>
    </citation>
    <scope>NUCLEOTIDE SEQUENCE</scope>
    <source>
        <strain evidence="1">HGM_15179</strain>
        <tissue evidence="1">Muscle</tissue>
    </source>
</reference>
<evidence type="ECO:0000313" key="2">
    <source>
        <dbReference type="Proteomes" id="UP000796761"/>
    </source>
</evidence>
<sequence length="196" mass="21681">MDFMILKVPYDPNYSVILYVLLGTAQGEVWGQLVTSGNSEERAQVVSGGGIGQDKMGEDGMTAKEGTFNSTNSTCREKTHARNPMGSQLLHKLFSPPFLEMKKGSHHVCLLAMWEVSPILLLRDNKEQVCDHKDCHCDFAWTPLDCKLEEFEGSAESGAPPPLQSQHNLVGPLCTPHCLSQLHFSSKFPIYTFGPL</sequence>
<protein>
    <submittedName>
        <fullName evidence="1">Uncharacterized protein</fullName>
    </submittedName>
</protein>
<comment type="caution">
    <text evidence="1">The sequence shown here is derived from an EMBL/GenBank/DDBJ whole genome shotgun (WGS) entry which is preliminary data.</text>
</comment>
<keyword evidence="2" id="KW-1185">Reference proteome</keyword>
<dbReference type="EMBL" id="SWJQ01000334">
    <property type="protein sequence ID" value="TRZ16115.1"/>
    <property type="molecule type" value="Genomic_DNA"/>
</dbReference>
<organism evidence="1 2">
    <name type="scientific">Zosterops borbonicus</name>
    <dbReference type="NCBI Taxonomy" id="364589"/>
    <lineage>
        <taxon>Eukaryota</taxon>
        <taxon>Metazoa</taxon>
        <taxon>Chordata</taxon>
        <taxon>Craniata</taxon>
        <taxon>Vertebrata</taxon>
        <taxon>Euteleostomi</taxon>
        <taxon>Archelosauria</taxon>
        <taxon>Archosauria</taxon>
        <taxon>Dinosauria</taxon>
        <taxon>Saurischia</taxon>
        <taxon>Theropoda</taxon>
        <taxon>Coelurosauria</taxon>
        <taxon>Aves</taxon>
        <taxon>Neognathae</taxon>
        <taxon>Neoaves</taxon>
        <taxon>Telluraves</taxon>
        <taxon>Australaves</taxon>
        <taxon>Passeriformes</taxon>
        <taxon>Sylvioidea</taxon>
        <taxon>Zosteropidae</taxon>
        <taxon>Zosterops</taxon>
    </lineage>
</organism>
<evidence type="ECO:0000313" key="1">
    <source>
        <dbReference type="EMBL" id="TRZ16115.1"/>
    </source>
</evidence>